<dbReference type="Proteomes" id="UP001175228">
    <property type="component" value="Unassembled WGS sequence"/>
</dbReference>
<feature type="non-terminal residue" evidence="1">
    <location>
        <position position="219"/>
    </location>
</feature>
<reference evidence="1" key="1">
    <citation type="submission" date="2023-06" db="EMBL/GenBank/DDBJ databases">
        <authorList>
            <consortium name="Lawrence Berkeley National Laboratory"/>
            <person name="Ahrendt S."/>
            <person name="Sahu N."/>
            <person name="Indic B."/>
            <person name="Wong-Bajracharya J."/>
            <person name="Merenyi Z."/>
            <person name="Ke H.-M."/>
            <person name="Monk M."/>
            <person name="Kocsube S."/>
            <person name="Drula E."/>
            <person name="Lipzen A."/>
            <person name="Balint B."/>
            <person name="Henrissat B."/>
            <person name="Andreopoulos B."/>
            <person name="Martin F.M."/>
            <person name="Harder C.B."/>
            <person name="Rigling D."/>
            <person name="Ford K.L."/>
            <person name="Foster G.D."/>
            <person name="Pangilinan J."/>
            <person name="Papanicolaou A."/>
            <person name="Barry K."/>
            <person name="LaButti K."/>
            <person name="Viragh M."/>
            <person name="Koriabine M."/>
            <person name="Yan M."/>
            <person name="Riley R."/>
            <person name="Champramary S."/>
            <person name="Plett K.L."/>
            <person name="Tsai I.J."/>
            <person name="Slot J."/>
            <person name="Sipos G."/>
            <person name="Plett J."/>
            <person name="Nagy L.G."/>
            <person name="Grigoriev I.V."/>
        </authorList>
    </citation>
    <scope>NUCLEOTIDE SEQUENCE</scope>
    <source>
        <strain evidence="1">HWK02</strain>
    </source>
</reference>
<organism evidence="1 2">
    <name type="scientific">Armillaria luteobubalina</name>
    <dbReference type="NCBI Taxonomy" id="153913"/>
    <lineage>
        <taxon>Eukaryota</taxon>
        <taxon>Fungi</taxon>
        <taxon>Dikarya</taxon>
        <taxon>Basidiomycota</taxon>
        <taxon>Agaricomycotina</taxon>
        <taxon>Agaricomycetes</taxon>
        <taxon>Agaricomycetidae</taxon>
        <taxon>Agaricales</taxon>
        <taxon>Marasmiineae</taxon>
        <taxon>Physalacriaceae</taxon>
        <taxon>Armillaria</taxon>
    </lineage>
</organism>
<evidence type="ECO:0008006" key="3">
    <source>
        <dbReference type="Google" id="ProtNLM"/>
    </source>
</evidence>
<accession>A0AA39PY62</accession>
<evidence type="ECO:0000313" key="2">
    <source>
        <dbReference type="Proteomes" id="UP001175228"/>
    </source>
</evidence>
<dbReference type="Gene3D" id="3.30.460.40">
    <property type="match status" value="1"/>
</dbReference>
<comment type="caution">
    <text evidence="1">The sequence shown here is derived from an EMBL/GenBank/DDBJ whole genome shotgun (WGS) entry which is preliminary data.</text>
</comment>
<gene>
    <name evidence="1" type="ORF">EDD18DRAFT_1012853</name>
</gene>
<dbReference type="AlphaFoldDB" id="A0AA39PY62"/>
<keyword evidence="2" id="KW-1185">Reference proteome</keyword>
<protein>
    <recommendedName>
        <fullName evidence="3">Nucleotidyltransferase family protein</fullName>
    </recommendedName>
</protein>
<dbReference type="InterPro" id="IPR043519">
    <property type="entry name" value="NT_sf"/>
</dbReference>
<feature type="non-terminal residue" evidence="1">
    <location>
        <position position="1"/>
    </location>
</feature>
<dbReference type="EMBL" id="JAUEPU010000032">
    <property type="protein sequence ID" value="KAK0491886.1"/>
    <property type="molecule type" value="Genomic_DNA"/>
</dbReference>
<sequence>IVFKAAADAMRLLQNSGYSCAIFGGAACYLYGNERRPKDVDILVSSSDDAELIKRSLINQDPLHFYLIRPRDRKKKYQKLWYRRWFYIGQRKVWKYTKVDIVMAGTMMLPFLSARSAVVKNGLPVVPLEVLLLHKLQGWHDNMTASEPYKQMKQTADAADVRCMLKVVLQSLTGNKRSWASVALSCFQEEFRHRTVDRVKKFCSEFSDCRDDWRRLGFE</sequence>
<proteinExistence type="predicted"/>
<name>A0AA39PY62_9AGAR</name>
<dbReference type="SUPFAM" id="SSF81301">
    <property type="entry name" value="Nucleotidyltransferase"/>
    <property type="match status" value="1"/>
</dbReference>
<evidence type="ECO:0000313" key="1">
    <source>
        <dbReference type="EMBL" id="KAK0491886.1"/>
    </source>
</evidence>